<accession>A0A964T5J3</accession>
<evidence type="ECO:0000313" key="3">
    <source>
        <dbReference type="Proteomes" id="UP000773614"/>
    </source>
</evidence>
<dbReference type="OrthoDB" id="9799456at2"/>
<dbReference type="Proteomes" id="UP000773614">
    <property type="component" value="Unassembled WGS sequence"/>
</dbReference>
<feature type="transmembrane region" description="Helical" evidence="1">
    <location>
        <begin position="58"/>
        <end position="78"/>
    </location>
</feature>
<dbReference type="RefSeq" id="WP_161140899.1">
    <property type="nucleotide sequence ID" value="NZ_SPKJ01000041.1"/>
</dbReference>
<sequence>MSEDRALYPPQNPFSVGLRGRCPRCGEGKLFTGFLTLAPRCRACGLDFDFADAADGPAVFVILIVGFVIAAAALLVEVAFAPPVWVHIVLWGPLVLILSLGLLRPLKGVLIALQYAHRAKEGEIDRPAS</sequence>
<dbReference type="InterPro" id="IPR009325">
    <property type="entry name" value="DUF983"/>
</dbReference>
<dbReference type="EMBL" id="SPKJ01000041">
    <property type="protein sequence ID" value="MYZ48550.1"/>
    <property type="molecule type" value="Genomic_DNA"/>
</dbReference>
<feature type="transmembrane region" description="Helical" evidence="1">
    <location>
        <begin position="84"/>
        <end position="103"/>
    </location>
</feature>
<protein>
    <submittedName>
        <fullName evidence="2">DUF983 domain-containing protein</fullName>
    </submittedName>
</protein>
<gene>
    <name evidence="2" type="ORF">E4O86_12600</name>
</gene>
<evidence type="ECO:0000313" key="2">
    <source>
        <dbReference type="EMBL" id="MYZ48550.1"/>
    </source>
</evidence>
<reference evidence="2" key="1">
    <citation type="submission" date="2019-03" db="EMBL/GenBank/DDBJ databases">
        <title>Afifella sp. nov., isolated from activated sludge.</title>
        <authorList>
            <person name="Li Q."/>
            <person name="Liu Y."/>
        </authorList>
    </citation>
    <scope>NUCLEOTIDE SEQUENCE</scope>
    <source>
        <strain evidence="2">L72</strain>
    </source>
</reference>
<keyword evidence="1" id="KW-0472">Membrane</keyword>
<comment type="caution">
    <text evidence="2">The sequence shown here is derived from an EMBL/GenBank/DDBJ whole genome shotgun (WGS) entry which is preliminary data.</text>
</comment>
<evidence type="ECO:0000256" key="1">
    <source>
        <dbReference type="SAM" id="Phobius"/>
    </source>
</evidence>
<dbReference type="AlphaFoldDB" id="A0A964T5J3"/>
<proteinExistence type="predicted"/>
<keyword evidence="1" id="KW-1133">Transmembrane helix</keyword>
<keyword evidence="3" id="KW-1185">Reference proteome</keyword>
<keyword evidence="1" id="KW-0812">Transmembrane</keyword>
<name>A0A964T5J3_9HYPH</name>
<dbReference type="Pfam" id="PF06170">
    <property type="entry name" value="DUF983"/>
    <property type="match status" value="1"/>
</dbReference>
<organism evidence="2 3">
    <name type="scientific">Propylenella binzhouense</name>
    <dbReference type="NCBI Taxonomy" id="2555902"/>
    <lineage>
        <taxon>Bacteria</taxon>
        <taxon>Pseudomonadati</taxon>
        <taxon>Pseudomonadota</taxon>
        <taxon>Alphaproteobacteria</taxon>
        <taxon>Hyphomicrobiales</taxon>
        <taxon>Propylenellaceae</taxon>
        <taxon>Propylenella</taxon>
    </lineage>
</organism>